<comment type="caution">
    <text evidence="2">The sequence shown here is derived from an EMBL/GenBank/DDBJ whole genome shotgun (WGS) entry which is preliminary data.</text>
</comment>
<dbReference type="Proteomes" id="UP001501508">
    <property type="component" value="Unassembled WGS sequence"/>
</dbReference>
<evidence type="ECO:0000313" key="2">
    <source>
        <dbReference type="EMBL" id="GAA4436937.1"/>
    </source>
</evidence>
<organism evidence="2 3">
    <name type="scientific">Ravibacter arvi</name>
    <dbReference type="NCBI Taxonomy" id="2051041"/>
    <lineage>
        <taxon>Bacteria</taxon>
        <taxon>Pseudomonadati</taxon>
        <taxon>Bacteroidota</taxon>
        <taxon>Cytophagia</taxon>
        <taxon>Cytophagales</taxon>
        <taxon>Spirosomataceae</taxon>
        <taxon>Ravibacter</taxon>
    </lineage>
</organism>
<evidence type="ECO:0000259" key="1">
    <source>
        <dbReference type="Pfam" id="PF05036"/>
    </source>
</evidence>
<dbReference type="Gene3D" id="3.30.70.1070">
    <property type="entry name" value="Sporulation related repeat"/>
    <property type="match status" value="1"/>
</dbReference>
<gene>
    <name evidence="2" type="ORF">GCM10023091_15510</name>
</gene>
<proteinExistence type="predicted"/>
<accession>A0ABP8LVX1</accession>
<feature type="domain" description="SPOR" evidence="1">
    <location>
        <begin position="113"/>
        <end position="182"/>
    </location>
</feature>
<dbReference type="RefSeq" id="WP_345027768.1">
    <property type="nucleotide sequence ID" value="NZ_BAABEY010000016.1"/>
</dbReference>
<sequence length="198" mass="21955">MYIVKNQAGILGVRSHLALLGLLWIVFSSCSSNILSRSSTSNYQEDLAKVRPHYPFKNEDLMVKSSAQPEEKAAASAPEKKETSGKTVAVTSELADILQTINQQNKSVKFMPGFRIQLYVGNIRSEADAAKAFVYRAFPDLNPYITFSQPTYRVKIGDFMSKAAAEHVLSTVRLQYTSAVVISDKIEIEKALLQSMAE</sequence>
<protein>
    <recommendedName>
        <fullName evidence="1">SPOR domain-containing protein</fullName>
    </recommendedName>
</protein>
<dbReference type="EMBL" id="BAABEY010000016">
    <property type="protein sequence ID" value="GAA4436937.1"/>
    <property type="molecule type" value="Genomic_DNA"/>
</dbReference>
<dbReference type="PROSITE" id="PS51257">
    <property type="entry name" value="PROKAR_LIPOPROTEIN"/>
    <property type="match status" value="1"/>
</dbReference>
<name>A0ABP8LVX1_9BACT</name>
<dbReference type="InterPro" id="IPR007730">
    <property type="entry name" value="SPOR-like_dom"/>
</dbReference>
<reference evidence="3" key="1">
    <citation type="journal article" date="2019" name="Int. J. Syst. Evol. Microbiol.">
        <title>The Global Catalogue of Microorganisms (GCM) 10K type strain sequencing project: providing services to taxonomists for standard genome sequencing and annotation.</title>
        <authorList>
            <consortium name="The Broad Institute Genomics Platform"/>
            <consortium name="The Broad Institute Genome Sequencing Center for Infectious Disease"/>
            <person name="Wu L."/>
            <person name="Ma J."/>
        </authorList>
    </citation>
    <scope>NUCLEOTIDE SEQUENCE [LARGE SCALE GENOMIC DNA]</scope>
    <source>
        <strain evidence="3">JCM 31920</strain>
    </source>
</reference>
<dbReference type="Pfam" id="PF05036">
    <property type="entry name" value="SPOR"/>
    <property type="match status" value="1"/>
</dbReference>
<evidence type="ECO:0000313" key="3">
    <source>
        <dbReference type="Proteomes" id="UP001501508"/>
    </source>
</evidence>
<keyword evidence="3" id="KW-1185">Reference proteome</keyword>
<dbReference type="SUPFAM" id="SSF110997">
    <property type="entry name" value="Sporulation related repeat"/>
    <property type="match status" value="1"/>
</dbReference>
<dbReference type="InterPro" id="IPR036680">
    <property type="entry name" value="SPOR-like_sf"/>
</dbReference>